<gene>
    <name evidence="3" type="ORF">GBA63_11935</name>
</gene>
<dbReference type="GO" id="GO:0006508">
    <property type="term" value="P:proteolysis"/>
    <property type="evidence" value="ECO:0007669"/>
    <property type="project" value="UniProtKB-KW"/>
</dbReference>
<dbReference type="InterPro" id="IPR042150">
    <property type="entry name" value="MmRce1-like"/>
</dbReference>
<keyword evidence="3" id="KW-0645">Protease</keyword>
<dbReference type="InterPro" id="IPR003675">
    <property type="entry name" value="Rce1/LyrA-like_dom"/>
</dbReference>
<feature type="transmembrane region" description="Helical" evidence="1">
    <location>
        <begin position="121"/>
        <end position="145"/>
    </location>
</feature>
<evidence type="ECO:0000256" key="1">
    <source>
        <dbReference type="SAM" id="Phobius"/>
    </source>
</evidence>
<dbReference type="EMBL" id="CP045119">
    <property type="protein sequence ID" value="QIN83272.1"/>
    <property type="molecule type" value="Genomic_DNA"/>
</dbReference>
<evidence type="ECO:0000313" key="3">
    <source>
        <dbReference type="EMBL" id="QIN83272.1"/>
    </source>
</evidence>
<keyword evidence="3" id="KW-0378">Hydrolase</keyword>
<feature type="transmembrane region" description="Helical" evidence="1">
    <location>
        <begin position="90"/>
        <end position="115"/>
    </location>
</feature>
<feature type="transmembrane region" description="Helical" evidence="1">
    <location>
        <begin position="20"/>
        <end position="39"/>
    </location>
</feature>
<keyword evidence="1" id="KW-1133">Transmembrane helix</keyword>
<dbReference type="PANTHER" id="PTHR35797:SF1">
    <property type="entry name" value="PROTEASE"/>
    <property type="match status" value="1"/>
</dbReference>
<feature type="domain" description="CAAX prenyl protease 2/Lysostaphin resistance protein A-like" evidence="2">
    <location>
        <begin position="132"/>
        <end position="203"/>
    </location>
</feature>
<sequence>MATTTATPARAAAATRAFPLKYFVLAFACTWVLWVPAALEARGLISSLPVPATFLGAFGPMVAAIVVTAQEGGRAGLRSLLGRVVRWRVAPVWYGVAILGPLVITLGAIALQVALGGQPPSLGLLIGALPTVLFVSVYMLITVALGEEVGWRGYALPALQARYNALISSVILGVMWTLWHLPVFFNPDTHYSNLPFVLFLAYIVPFAVLIT</sequence>
<dbReference type="GO" id="GO:0004175">
    <property type="term" value="F:endopeptidase activity"/>
    <property type="evidence" value="ECO:0007669"/>
    <property type="project" value="UniProtKB-ARBA"/>
</dbReference>
<feature type="transmembrane region" description="Helical" evidence="1">
    <location>
        <begin position="165"/>
        <end position="185"/>
    </location>
</feature>
<protein>
    <submittedName>
        <fullName evidence="3">CPBP family intramembrane metalloprotease</fullName>
    </submittedName>
</protein>
<dbReference type="PANTHER" id="PTHR35797">
    <property type="entry name" value="PROTEASE-RELATED"/>
    <property type="match status" value="1"/>
</dbReference>
<keyword evidence="1" id="KW-0472">Membrane</keyword>
<reference evidence="3 4" key="1">
    <citation type="submission" date="2019-10" db="EMBL/GenBank/DDBJ databases">
        <title>Rubrobacter sp nov SCSIO 52090 isolated from a deep-sea sediment in the South China Sea.</title>
        <authorList>
            <person name="Chen R.W."/>
        </authorList>
    </citation>
    <scope>NUCLEOTIDE SEQUENCE [LARGE SCALE GENOMIC DNA]</scope>
    <source>
        <strain evidence="3 4">SCSIO 52909</strain>
    </source>
</reference>
<accession>A0A6G8QA23</accession>
<dbReference type="RefSeq" id="WP_228282555.1">
    <property type="nucleotide sequence ID" value="NZ_CP045119.1"/>
</dbReference>
<keyword evidence="4" id="KW-1185">Reference proteome</keyword>
<dbReference type="GO" id="GO:0080120">
    <property type="term" value="P:CAAX-box protein maturation"/>
    <property type="evidence" value="ECO:0007669"/>
    <property type="project" value="UniProtKB-ARBA"/>
</dbReference>
<proteinExistence type="predicted"/>
<dbReference type="Proteomes" id="UP000501452">
    <property type="component" value="Chromosome"/>
</dbReference>
<dbReference type="Pfam" id="PF02517">
    <property type="entry name" value="Rce1-like"/>
    <property type="match status" value="1"/>
</dbReference>
<dbReference type="AlphaFoldDB" id="A0A6G8QA23"/>
<dbReference type="KEGG" id="rub:GBA63_11935"/>
<name>A0A6G8QA23_9ACTN</name>
<dbReference type="GO" id="GO:0008237">
    <property type="term" value="F:metallopeptidase activity"/>
    <property type="evidence" value="ECO:0007669"/>
    <property type="project" value="UniProtKB-KW"/>
</dbReference>
<feature type="transmembrane region" description="Helical" evidence="1">
    <location>
        <begin position="191"/>
        <end position="210"/>
    </location>
</feature>
<keyword evidence="3" id="KW-0482">Metalloprotease</keyword>
<keyword evidence="1" id="KW-0812">Transmembrane</keyword>
<evidence type="ECO:0000313" key="4">
    <source>
        <dbReference type="Proteomes" id="UP000501452"/>
    </source>
</evidence>
<organism evidence="3 4">
    <name type="scientific">Rubrobacter tropicus</name>
    <dbReference type="NCBI Taxonomy" id="2653851"/>
    <lineage>
        <taxon>Bacteria</taxon>
        <taxon>Bacillati</taxon>
        <taxon>Actinomycetota</taxon>
        <taxon>Rubrobacteria</taxon>
        <taxon>Rubrobacterales</taxon>
        <taxon>Rubrobacteraceae</taxon>
        <taxon>Rubrobacter</taxon>
    </lineage>
</organism>
<feature type="transmembrane region" description="Helical" evidence="1">
    <location>
        <begin position="51"/>
        <end position="69"/>
    </location>
</feature>
<evidence type="ECO:0000259" key="2">
    <source>
        <dbReference type="Pfam" id="PF02517"/>
    </source>
</evidence>